<dbReference type="EMBL" id="FNEE01000004">
    <property type="protein sequence ID" value="SDJ10389.1"/>
    <property type="molecule type" value="Genomic_DNA"/>
</dbReference>
<dbReference type="PANTHER" id="PTHR42784">
    <property type="entry name" value="PYRANOSE 2-OXIDASE"/>
    <property type="match status" value="1"/>
</dbReference>
<evidence type="ECO:0000256" key="1">
    <source>
        <dbReference type="ARBA" id="ARBA00001974"/>
    </source>
</evidence>
<dbReference type="InterPro" id="IPR000172">
    <property type="entry name" value="GMC_OxRdtase_N"/>
</dbReference>
<evidence type="ECO:0000313" key="9">
    <source>
        <dbReference type="Proteomes" id="UP000198894"/>
    </source>
</evidence>
<dbReference type="Pfam" id="PF00732">
    <property type="entry name" value="GMC_oxred_N"/>
    <property type="match status" value="1"/>
</dbReference>
<comment type="cofactor">
    <cofactor evidence="1">
        <name>FAD</name>
        <dbReference type="ChEBI" id="CHEBI:57692"/>
    </cofactor>
</comment>
<reference evidence="9" key="1">
    <citation type="submission" date="2016-10" db="EMBL/GenBank/DDBJ databases">
        <authorList>
            <person name="Varghese N."/>
            <person name="Submissions S."/>
        </authorList>
    </citation>
    <scope>NUCLEOTIDE SEQUENCE [LARGE SCALE GENOMIC DNA]</scope>
    <source>
        <strain evidence="9">CGMCC 1.11022</strain>
    </source>
</reference>
<dbReference type="PANTHER" id="PTHR42784:SF1">
    <property type="entry name" value="PYRANOSE 2-OXIDASE"/>
    <property type="match status" value="1"/>
</dbReference>
<proteinExistence type="inferred from homology"/>
<keyword evidence="5" id="KW-0560">Oxidoreductase</keyword>
<protein>
    <submittedName>
        <fullName evidence="8">Choline dehydrogenase</fullName>
    </submittedName>
</protein>
<evidence type="ECO:0000256" key="4">
    <source>
        <dbReference type="ARBA" id="ARBA00022827"/>
    </source>
</evidence>
<sequence>MVLGIRPEQIANEHFDLVAVGSGFGSAFFLHAFAKQRKARILVLEWGGHNTHEWQLEQNVNTDIEDKTTYKTNSDKPWNYTIGLGGGTNCWFAQTPRFHPNDFRLKSLYGVGNDWPISYDELEPFYCDAEDVMSISGDPDMAAMMPRSRPFPQPPHHMSTPDRMMKAAQPDQHFVMPTARARVPTAQRSSCCANLRCGLCPVDAKFTANNGLMHVFEHPDVAVCLGAEVRRLDHIGGSVRSVAFVHEGKEYSVSGDLFILGANAIQSPAIMLRSGLSGEFVGRGLHESYGWNFEAYLDGVDNFDGSTITTGLNFGLYDGAHRSDHAAALVYFENRWQHGMRPEKGRVRQTLPIIIVTEDLLDPENLVILDEDENAFVSFAGASDYAVKGMARAKEKLAALLAPLPVEEIFDRGIRRTESHVQGTLRMGSSPADSVVDRDMIHHQLRNLVVVGSSTYPSCSCANPSLTAAALSLRAASRIAGKEMAG</sequence>
<feature type="domain" description="Glucose-methanol-choline oxidoreductase N-terminal" evidence="6">
    <location>
        <begin position="188"/>
        <end position="286"/>
    </location>
</feature>
<dbReference type="GO" id="GO:0050660">
    <property type="term" value="F:flavin adenine dinucleotide binding"/>
    <property type="evidence" value="ECO:0007669"/>
    <property type="project" value="InterPro"/>
</dbReference>
<dbReference type="SUPFAM" id="SSF51905">
    <property type="entry name" value="FAD/NAD(P)-binding domain"/>
    <property type="match status" value="1"/>
</dbReference>
<feature type="domain" description="Glucose-methanol-choline oxidoreductase C-terminal" evidence="7">
    <location>
        <begin position="398"/>
        <end position="471"/>
    </location>
</feature>
<evidence type="ECO:0000313" key="8">
    <source>
        <dbReference type="EMBL" id="SDJ10389.1"/>
    </source>
</evidence>
<evidence type="ECO:0000256" key="5">
    <source>
        <dbReference type="ARBA" id="ARBA00023002"/>
    </source>
</evidence>
<dbReference type="GO" id="GO:0016614">
    <property type="term" value="F:oxidoreductase activity, acting on CH-OH group of donors"/>
    <property type="evidence" value="ECO:0007669"/>
    <property type="project" value="InterPro"/>
</dbReference>
<dbReference type="InterPro" id="IPR051473">
    <property type="entry name" value="P2Ox-like"/>
</dbReference>
<keyword evidence="4" id="KW-0274">FAD</keyword>
<comment type="similarity">
    <text evidence="2">Belongs to the GMC oxidoreductase family.</text>
</comment>
<gene>
    <name evidence="8" type="ORF">SAMN05428953_104219</name>
</gene>
<keyword evidence="9" id="KW-1185">Reference proteome</keyword>
<dbReference type="RefSeq" id="WP_091592803.1">
    <property type="nucleotide sequence ID" value="NZ_FNEE01000004.1"/>
</dbReference>
<dbReference type="Pfam" id="PF05199">
    <property type="entry name" value="GMC_oxred_C"/>
    <property type="match status" value="1"/>
</dbReference>
<keyword evidence="3" id="KW-0285">Flavoprotein</keyword>
<organism evidence="8 9">
    <name type="scientific">Mesorhizobium muleiense</name>
    <dbReference type="NCBI Taxonomy" id="1004279"/>
    <lineage>
        <taxon>Bacteria</taxon>
        <taxon>Pseudomonadati</taxon>
        <taxon>Pseudomonadota</taxon>
        <taxon>Alphaproteobacteria</taxon>
        <taxon>Hyphomicrobiales</taxon>
        <taxon>Phyllobacteriaceae</taxon>
        <taxon>Mesorhizobium</taxon>
    </lineage>
</organism>
<dbReference type="InterPro" id="IPR036188">
    <property type="entry name" value="FAD/NAD-bd_sf"/>
</dbReference>
<evidence type="ECO:0000256" key="2">
    <source>
        <dbReference type="ARBA" id="ARBA00010790"/>
    </source>
</evidence>
<name>A0A1G8R067_9HYPH</name>
<dbReference type="InterPro" id="IPR007867">
    <property type="entry name" value="GMC_OxRtase_C"/>
</dbReference>
<evidence type="ECO:0000259" key="7">
    <source>
        <dbReference type="Pfam" id="PF05199"/>
    </source>
</evidence>
<evidence type="ECO:0000259" key="6">
    <source>
        <dbReference type="Pfam" id="PF00732"/>
    </source>
</evidence>
<accession>A0A1G8R067</accession>
<dbReference type="AlphaFoldDB" id="A0A1G8R067"/>
<evidence type="ECO:0000256" key="3">
    <source>
        <dbReference type="ARBA" id="ARBA00022630"/>
    </source>
</evidence>
<dbReference type="Proteomes" id="UP000198894">
    <property type="component" value="Unassembled WGS sequence"/>
</dbReference>
<dbReference type="Gene3D" id="3.50.50.60">
    <property type="entry name" value="FAD/NAD(P)-binding domain"/>
    <property type="match status" value="2"/>
</dbReference>